<feature type="compositionally biased region" description="Low complexity" evidence="5">
    <location>
        <begin position="275"/>
        <end position="285"/>
    </location>
</feature>
<evidence type="ECO:0000256" key="3">
    <source>
        <dbReference type="PROSITE-ProRule" id="PRU00168"/>
    </source>
</evidence>
<feature type="region of interest" description="Disordered" evidence="5">
    <location>
        <begin position="739"/>
        <end position="784"/>
    </location>
</feature>
<keyword evidence="2 3" id="KW-0344">Guanine-nucleotide releasing factor</keyword>
<dbReference type="Proteomes" id="UP000757232">
    <property type="component" value="Unassembled WGS sequence"/>
</dbReference>
<evidence type="ECO:0000259" key="8">
    <source>
        <dbReference type="PROSITE" id="PS50212"/>
    </source>
</evidence>
<dbReference type="AlphaFoldDB" id="A0A9Q5HZQ4"/>
<dbReference type="Pfam" id="PF00018">
    <property type="entry name" value="SH3_1"/>
    <property type="match status" value="1"/>
</dbReference>
<evidence type="ECO:0000256" key="2">
    <source>
        <dbReference type="ARBA" id="ARBA00022658"/>
    </source>
</evidence>
<dbReference type="CDD" id="cd00174">
    <property type="entry name" value="SH3"/>
    <property type="match status" value="1"/>
</dbReference>
<evidence type="ECO:0000256" key="5">
    <source>
        <dbReference type="SAM" id="MobiDB-lite"/>
    </source>
</evidence>
<dbReference type="Gene3D" id="2.30.30.40">
    <property type="entry name" value="SH3 Domains"/>
    <property type="match status" value="1"/>
</dbReference>
<feature type="domain" description="N-terminal Ras-GEF" evidence="8">
    <location>
        <begin position="394"/>
        <end position="528"/>
    </location>
</feature>
<feature type="region of interest" description="Disordered" evidence="5">
    <location>
        <begin position="1"/>
        <end position="53"/>
    </location>
</feature>
<dbReference type="Gene3D" id="1.10.840.10">
    <property type="entry name" value="Ras guanine-nucleotide exchange factors catalytic domain"/>
    <property type="match status" value="1"/>
</dbReference>
<sequence>MRGERMRLHIDPYYCQPRNDGYDPSSPRSSSPSPSFSFSPPTDMSSNASRTPLSASPQWRLCYVLCLYDFASSDPDHLPFRKNEILEIVEKEESGWWAALRDDRIGWVPSSFLAELSHEVAERLMSVQEELRIYEYEAEKLFIVETSRSFESGMPPISTHGYGAIDDDNWVPILEPGGKGSFLHSRSPSVHVVTDFPDDVAPLSSISPPRSDPQVDAYLTESDSDATLVNSSLVPMKTTTSTPDTPMPRPARPGISALQVNKPISPTPPLPLCPSPSCASPRSPLNRSRSDSSPLHTRQSRRRPILVNDFKSLSRLSDFIDSPCPDSAAPAADELQFGFFDDTRPPCTPRRSDKVRQLTGDEDAQAFHNAKVAQANLPWYLQPSYGPDDIKLAYDGSIRAGTLPALIERLTADPLKMTEEKLYRDVCLTTFSTFTTASELFQLLIERFEMEYPASLTREEANEWREKKLRPVQKRVLTILTMWVENHGMFQDDPHVVLRLKEFLSMIKTPPSLALSAKLILQSIDKLTAQSVKAPLFPPLPLTPSTKSKHSRASKNELTRFSAGDLAAQLMLYEHRLYVKIRPRECLLWAKTQTGEGVANLSAFVATHDRIAAWVKNSVLANDGLGKRADAIDYWIKVAEKCRAINNFSSMTAIVAALSSAVISRLYLTWAHTGRSHQFENLSKLNEPTGNFSAFRAAMQAIEGLCVPFIGIYLTDIVHIQDQMRDNVQFPLSPKTQRIMRSTSPIPPTETERACQQHSNATGPNGKYTCSGSPSSSISSPRSITSFSTCQTQSSSTSYSSNGPAPLGPPLINFVKRQKWYDAVRAILRFQSKPPNGNGNINISENPAIMGFINEQLTIANAKSRDASYFWARSQELLMNEVSQADIRRGLEAAGF</sequence>
<comment type="caution">
    <text evidence="9">The sequence shown here is derived from an EMBL/GenBank/DDBJ whole genome shotgun (WGS) entry which is preliminary data.</text>
</comment>
<evidence type="ECO:0000256" key="4">
    <source>
        <dbReference type="PROSITE-ProRule" id="PRU00192"/>
    </source>
</evidence>
<dbReference type="PANTHER" id="PTHR23113">
    <property type="entry name" value="GUANINE NUCLEOTIDE EXCHANGE FACTOR"/>
    <property type="match status" value="1"/>
</dbReference>
<feature type="domain" description="Ras-GEF" evidence="7">
    <location>
        <begin position="562"/>
        <end position="785"/>
    </location>
</feature>
<dbReference type="Pfam" id="PF00618">
    <property type="entry name" value="RasGEF_N"/>
    <property type="match status" value="1"/>
</dbReference>
<dbReference type="GO" id="GO:0005085">
    <property type="term" value="F:guanyl-nucleotide exchange factor activity"/>
    <property type="evidence" value="ECO:0007669"/>
    <property type="project" value="UniProtKB-KW"/>
</dbReference>
<dbReference type="SUPFAM" id="SSF50044">
    <property type="entry name" value="SH3-domain"/>
    <property type="match status" value="1"/>
</dbReference>
<dbReference type="SMART" id="SM00229">
    <property type="entry name" value="RasGEFN"/>
    <property type="match status" value="1"/>
</dbReference>
<evidence type="ECO:0000313" key="10">
    <source>
        <dbReference type="Proteomes" id="UP000757232"/>
    </source>
</evidence>
<feature type="compositionally biased region" description="Pro residues" evidence="5">
    <location>
        <begin position="265"/>
        <end position="274"/>
    </location>
</feature>
<dbReference type="GO" id="GO:0007265">
    <property type="term" value="P:Ras protein signal transduction"/>
    <property type="evidence" value="ECO:0007669"/>
    <property type="project" value="TreeGrafter"/>
</dbReference>
<feature type="compositionally biased region" description="Low complexity" evidence="5">
    <location>
        <begin position="24"/>
        <end position="41"/>
    </location>
</feature>
<dbReference type="GO" id="GO:0005886">
    <property type="term" value="C:plasma membrane"/>
    <property type="evidence" value="ECO:0007669"/>
    <property type="project" value="TreeGrafter"/>
</dbReference>
<evidence type="ECO:0000259" key="7">
    <source>
        <dbReference type="PROSITE" id="PS50009"/>
    </source>
</evidence>
<dbReference type="InterPro" id="IPR036028">
    <property type="entry name" value="SH3-like_dom_sf"/>
</dbReference>
<dbReference type="PROSITE" id="PS50212">
    <property type="entry name" value="RASGEF_NTER"/>
    <property type="match status" value="1"/>
</dbReference>
<dbReference type="Gene3D" id="1.20.870.10">
    <property type="entry name" value="Son of sevenless (SoS) protein Chain: S domain 1"/>
    <property type="match status" value="1"/>
</dbReference>
<accession>A0A9Q5HZQ4</accession>
<dbReference type="PROSITE" id="PS50002">
    <property type="entry name" value="SH3"/>
    <property type="match status" value="1"/>
</dbReference>
<reference evidence="9" key="1">
    <citation type="submission" date="2016-06" db="EMBL/GenBank/DDBJ databases">
        <title>Draft Genome sequence of the fungus Inonotus baumii.</title>
        <authorList>
            <person name="Zhu H."/>
            <person name="Lin W."/>
        </authorList>
    </citation>
    <scope>NUCLEOTIDE SEQUENCE</scope>
    <source>
        <strain evidence="9">821</strain>
    </source>
</reference>
<dbReference type="SUPFAM" id="SSF48366">
    <property type="entry name" value="Ras GEF"/>
    <property type="match status" value="1"/>
</dbReference>
<feature type="domain" description="SH3" evidence="6">
    <location>
        <begin position="59"/>
        <end position="118"/>
    </location>
</feature>
<dbReference type="Pfam" id="PF00617">
    <property type="entry name" value="RasGEF"/>
    <property type="match status" value="1"/>
</dbReference>
<dbReference type="SMART" id="SM00326">
    <property type="entry name" value="SH3"/>
    <property type="match status" value="1"/>
</dbReference>
<gene>
    <name evidence="9" type="ORF">A7U60_g3828</name>
</gene>
<feature type="compositionally biased region" description="Polar residues" evidence="5">
    <location>
        <begin position="225"/>
        <end position="244"/>
    </location>
</feature>
<feature type="compositionally biased region" description="Polar residues" evidence="5">
    <location>
        <begin position="42"/>
        <end position="53"/>
    </location>
</feature>
<proteinExistence type="predicted"/>
<name>A0A9Q5HZQ4_SANBA</name>
<dbReference type="SMART" id="SM00147">
    <property type="entry name" value="RasGEF"/>
    <property type="match status" value="1"/>
</dbReference>
<dbReference type="InterPro" id="IPR001452">
    <property type="entry name" value="SH3_domain"/>
</dbReference>
<keyword evidence="10" id="KW-1185">Reference proteome</keyword>
<dbReference type="InterPro" id="IPR001895">
    <property type="entry name" value="RASGEF_cat_dom"/>
</dbReference>
<evidence type="ECO:0000259" key="6">
    <source>
        <dbReference type="PROSITE" id="PS50002"/>
    </source>
</evidence>
<dbReference type="InterPro" id="IPR036964">
    <property type="entry name" value="RASGEF_cat_dom_sf"/>
</dbReference>
<evidence type="ECO:0000313" key="9">
    <source>
        <dbReference type="EMBL" id="OCB89020.1"/>
    </source>
</evidence>
<dbReference type="OrthoDB" id="10255964at2759"/>
<feature type="compositionally biased region" description="Basic and acidic residues" evidence="5">
    <location>
        <begin position="1"/>
        <end position="10"/>
    </location>
</feature>
<dbReference type="InterPro" id="IPR000651">
    <property type="entry name" value="Ras-like_Gua-exchang_fac_N"/>
</dbReference>
<organism evidence="9 10">
    <name type="scientific">Sanghuangporus baumii</name>
    <name type="common">Phellinus baumii</name>
    <dbReference type="NCBI Taxonomy" id="108892"/>
    <lineage>
        <taxon>Eukaryota</taxon>
        <taxon>Fungi</taxon>
        <taxon>Dikarya</taxon>
        <taxon>Basidiomycota</taxon>
        <taxon>Agaricomycotina</taxon>
        <taxon>Agaricomycetes</taxon>
        <taxon>Hymenochaetales</taxon>
        <taxon>Hymenochaetaceae</taxon>
        <taxon>Sanghuangporus</taxon>
    </lineage>
</organism>
<dbReference type="PROSITE" id="PS50009">
    <property type="entry name" value="RASGEF_CAT"/>
    <property type="match status" value="1"/>
</dbReference>
<dbReference type="CDD" id="cd06224">
    <property type="entry name" value="REM"/>
    <property type="match status" value="1"/>
</dbReference>
<dbReference type="PANTHER" id="PTHR23113:SF368">
    <property type="entry name" value="CELL DIVISION CONTROL PROTEIN 25"/>
    <property type="match status" value="1"/>
</dbReference>
<dbReference type="EMBL" id="LNZH02000166">
    <property type="protein sequence ID" value="OCB89020.1"/>
    <property type="molecule type" value="Genomic_DNA"/>
</dbReference>
<dbReference type="InterPro" id="IPR023578">
    <property type="entry name" value="Ras_GEF_dom_sf"/>
</dbReference>
<evidence type="ECO:0000256" key="1">
    <source>
        <dbReference type="ARBA" id="ARBA00022443"/>
    </source>
</evidence>
<feature type="region of interest" description="Disordered" evidence="5">
    <location>
        <begin position="223"/>
        <end position="303"/>
    </location>
</feature>
<protein>
    <submittedName>
        <fullName evidence="9">Ras GEF</fullName>
    </submittedName>
</protein>
<dbReference type="InterPro" id="IPR008937">
    <property type="entry name" value="Ras-like_GEF"/>
</dbReference>
<feature type="compositionally biased region" description="Low complexity" evidence="5">
    <location>
        <begin position="771"/>
        <end position="784"/>
    </location>
</feature>
<keyword evidence="1 4" id="KW-0728">SH3 domain</keyword>